<comment type="catalytic activity">
    <reaction evidence="10">
        <text>5,6-dihydrouridine(17) in tRNA + NAD(+) = uridine(17) in tRNA + NADH + H(+)</text>
        <dbReference type="Rhea" id="RHEA:53372"/>
        <dbReference type="Rhea" id="RHEA-COMP:13541"/>
        <dbReference type="Rhea" id="RHEA-COMP:13542"/>
        <dbReference type="ChEBI" id="CHEBI:15378"/>
        <dbReference type="ChEBI" id="CHEBI:57540"/>
        <dbReference type="ChEBI" id="CHEBI:57945"/>
        <dbReference type="ChEBI" id="CHEBI:65315"/>
        <dbReference type="ChEBI" id="CHEBI:74443"/>
        <dbReference type="EC" id="1.3.1.88"/>
    </reaction>
    <physiologicalReaction direction="right-to-left" evidence="10">
        <dbReference type="Rhea" id="RHEA:53374"/>
    </physiologicalReaction>
</comment>
<organism evidence="16 17">
    <name type="scientific">Seminavis robusta</name>
    <dbReference type="NCBI Taxonomy" id="568900"/>
    <lineage>
        <taxon>Eukaryota</taxon>
        <taxon>Sar</taxon>
        <taxon>Stramenopiles</taxon>
        <taxon>Ochrophyta</taxon>
        <taxon>Bacillariophyta</taxon>
        <taxon>Bacillariophyceae</taxon>
        <taxon>Bacillariophycidae</taxon>
        <taxon>Naviculales</taxon>
        <taxon>Naviculaceae</taxon>
        <taxon>Seminavis</taxon>
    </lineage>
</organism>
<dbReference type="Gene3D" id="3.20.20.70">
    <property type="entry name" value="Aldolase class I"/>
    <property type="match status" value="1"/>
</dbReference>
<dbReference type="EC" id="1.3.1.88" evidence="9"/>
<evidence type="ECO:0000313" key="17">
    <source>
        <dbReference type="Proteomes" id="UP001153069"/>
    </source>
</evidence>
<feature type="region of interest" description="Disordered" evidence="14">
    <location>
        <begin position="421"/>
        <end position="447"/>
    </location>
</feature>
<dbReference type="GO" id="GO:0050660">
    <property type="term" value="F:flavin adenine dinucleotide binding"/>
    <property type="evidence" value="ECO:0007669"/>
    <property type="project" value="InterPro"/>
</dbReference>
<evidence type="ECO:0000256" key="11">
    <source>
        <dbReference type="ARBA" id="ARBA00047652"/>
    </source>
</evidence>
<evidence type="ECO:0000256" key="5">
    <source>
        <dbReference type="ARBA" id="ARBA00022857"/>
    </source>
</evidence>
<evidence type="ECO:0000256" key="12">
    <source>
        <dbReference type="ARBA" id="ARBA00048934"/>
    </source>
</evidence>
<keyword evidence="6" id="KW-0560">Oxidoreductase</keyword>
<evidence type="ECO:0000256" key="9">
    <source>
        <dbReference type="ARBA" id="ARBA00038890"/>
    </source>
</evidence>
<keyword evidence="3" id="KW-0288">FMN</keyword>
<dbReference type="EMBL" id="CAICTM010001284">
    <property type="protein sequence ID" value="CAB9522278.1"/>
    <property type="molecule type" value="Genomic_DNA"/>
</dbReference>
<keyword evidence="17" id="KW-1185">Reference proteome</keyword>
<proteinExistence type="inferred from homology"/>
<name>A0A9N8HP40_9STRA</name>
<comment type="catalytic activity">
    <reaction evidence="12">
        <text>5,6-dihydrouridine(16) in tRNA + NAD(+) = uridine(16) in tRNA + NADH + H(+)</text>
        <dbReference type="Rhea" id="RHEA:53380"/>
        <dbReference type="Rhea" id="RHEA-COMP:13543"/>
        <dbReference type="Rhea" id="RHEA-COMP:13544"/>
        <dbReference type="ChEBI" id="CHEBI:15378"/>
        <dbReference type="ChEBI" id="CHEBI:57540"/>
        <dbReference type="ChEBI" id="CHEBI:57945"/>
        <dbReference type="ChEBI" id="CHEBI:65315"/>
        <dbReference type="ChEBI" id="CHEBI:74443"/>
        <dbReference type="EC" id="1.3.1.88"/>
    </reaction>
    <physiologicalReaction direction="right-to-left" evidence="12">
        <dbReference type="Rhea" id="RHEA:53382"/>
    </physiologicalReaction>
</comment>
<evidence type="ECO:0000256" key="8">
    <source>
        <dbReference type="ARBA" id="ARBA00038313"/>
    </source>
</evidence>
<evidence type="ECO:0000313" key="16">
    <source>
        <dbReference type="EMBL" id="CAB9522278.1"/>
    </source>
</evidence>
<feature type="domain" description="DUS-like FMN-binding" evidence="15">
    <location>
        <begin position="59"/>
        <end position="354"/>
    </location>
</feature>
<dbReference type="InterPro" id="IPR035587">
    <property type="entry name" value="DUS-like_FMN-bd"/>
</dbReference>
<dbReference type="PANTHER" id="PTHR11082:SF5">
    <property type="entry name" value="TRNA-DIHYDROURIDINE(16_17) SYNTHASE [NAD(P)(+)]-LIKE"/>
    <property type="match status" value="1"/>
</dbReference>
<evidence type="ECO:0000256" key="13">
    <source>
        <dbReference type="ARBA" id="ARBA00049467"/>
    </source>
</evidence>
<comment type="caution">
    <text evidence="16">The sequence shown here is derived from an EMBL/GenBank/DDBJ whole genome shotgun (WGS) entry which is preliminary data.</text>
</comment>
<evidence type="ECO:0000256" key="2">
    <source>
        <dbReference type="ARBA" id="ARBA00022630"/>
    </source>
</evidence>
<dbReference type="Proteomes" id="UP001153069">
    <property type="component" value="Unassembled WGS sequence"/>
</dbReference>
<dbReference type="InterPro" id="IPR013785">
    <property type="entry name" value="Aldolase_TIM"/>
</dbReference>
<comment type="similarity">
    <text evidence="8">Belongs to the Dus family. Dus1 subfamily.</text>
</comment>
<comment type="catalytic activity">
    <reaction evidence="13">
        <text>5,6-dihydrouridine(17) in tRNA + NADP(+) = uridine(17) in tRNA + NADPH + H(+)</text>
        <dbReference type="Rhea" id="RHEA:53368"/>
        <dbReference type="Rhea" id="RHEA-COMP:13541"/>
        <dbReference type="Rhea" id="RHEA-COMP:13542"/>
        <dbReference type="ChEBI" id="CHEBI:15378"/>
        <dbReference type="ChEBI" id="CHEBI:57783"/>
        <dbReference type="ChEBI" id="CHEBI:58349"/>
        <dbReference type="ChEBI" id="CHEBI:65315"/>
        <dbReference type="ChEBI" id="CHEBI:74443"/>
        <dbReference type="EC" id="1.3.1.88"/>
    </reaction>
    <physiologicalReaction direction="right-to-left" evidence="13">
        <dbReference type="Rhea" id="RHEA:53370"/>
    </physiologicalReaction>
</comment>
<comment type="catalytic activity">
    <reaction evidence="11">
        <text>5,6-dihydrouridine(16) in tRNA + NADP(+) = uridine(16) in tRNA + NADPH + H(+)</text>
        <dbReference type="Rhea" id="RHEA:53376"/>
        <dbReference type="Rhea" id="RHEA-COMP:13543"/>
        <dbReference type="Rhea" id="RHEA-COMP:13544"/>
        <dbReference type="ChEBI" id="CHEBI:15378"/>
        <dbReference type="ChEBI" id="CHEBI:57783"/>
        <dbReference type="ChEBI" id="CHEBI:58349"/>
        <dbReference type="ChEBI" id="CHEBI:65315"/>
        <dbReference type="ChEBI" id="CHEBI:74443"/>
        <dbReference type="EC" id="1.3.1.88"/>
    </reaction>
    <physiologicalReaction direction="right-to-left" evidence="11">
        <dbReference type="Rhea" id="RHEA:53378"/>
    </physiologicalReaction>
</comment>
<reference evidence="16" key="1">
    <citation type="submission" date="2020-06" db="EMBL/GenBank/DDBJ databases">
        <authorList>
            <consortium name="Plant Systems Biology data submission"/>
        </authorList>
    </citation>
    <scope>NUCLEOTIDE SEQUENCE</scope>
    <source>
        <strain evidence="16">D6</strain>
    </source>
</reference>
<dbReference type="CDD" id="cd02801">
    <property type="entry name" value="DUS_like_FMN"/>
    <property type="match status" value="1"/>
</dbReference>
<keyword evidence="5" id="KW-0521">NADP</keyword>
<evidence type="ECO:0000259" key="15">
    <source>
        <dbReference type="Pfam" id="PF01207"/>
    </source>
</evidence>
<keyword evidence="7" id="KW-0520">NAD</keyword>
<dbReference type="InterPro" id="IPR018517">
    <property type="entry name" value="tRNA_hU_synthase_CS"/>
</dbReference>
<dbReference type="PANTHER" id="PTHR11082">
    <property type="entry name" value="TRNA-DIHYDROURIDINE SYNTHASE"/>
    <property type="match status" value="1"/>
</dbReference>
<keyword evidence="4" id="KW-0819">tRNA processing</keyword>
<keyword evidence="2" id="KW-0285">Flavoprotein</keyword>
<evidence type="ECO:0000256" key="10">
    <source>
        <dbReference type="ARBA" id="ARBA00047287"/>
    </source>
</evidence>
<dbReference type="PROSITE" id="PS01136">
    <property type="entry name" value="UPF0034"/>
    <property type="match status" value="1"/>
</dbReference>
<dbReference type="AlphaFoldDB" id="A0A9N8HP40"/>
<protein>
    <recommendedName>
        <fullName evidence="9">tRNA-dihydrouridine(16/17) synthase [NAD(P)(+)]</fullName>
        <ecNumber evidence="9">1.3.1.88</ecNumber>
    </recommendedName>
</protein>
<feature type="region of interest" description="Disordered" evidence="14">
    <location>
        <begin position="1"/>
        <end position="22"/>
    </location>
</feature>
<dbReference type="OrthoDB" id="272303at2759"/>
<evidence type="ECO:0000256" key="6">
    <source>
        <dbReference type="ARBA" id="ARBA00023002"/>
    </source>
</evidence>
<evidence type="ECO:0000256" key="7">
    <source>
        <dbReference type="ARBA" id="ARBA00023027"/>
    </source>
</evidence>
<comment type="cofactor">
    <cofactor evidence="1">
        <name>FMN</name>
        <dbReference type="ChEBI" id="CHEBI:58210"/>
    </cofactor>
</comment>
<evidence type="ECO:0000256" key="4">
    <source>
        <dbReference type="ARBA" id="ARBA00022694"/>
    </source>
</evidence>
<sequence>MTATTSATAATATDGDQAPTTTCDDTLDFQPALPVDRDWIKKLILEHSSNPCNGKGLVVAPMVDQSDYPFRLLCRRYGANVSFTPMMNAGLLVRQQSYKEKFLPRQQHANDRPLIAQLAGHDPLILEQAAKLLLPYVDGIDLNCGCPQGIAKRGFYGAFLLEDEQVLLKCVKHLVKTISKPVTVKVRVLPEGDDASLRLYHKLANCGIHLLTIHGRTRHQLHVQTGKADWNIIQRTVQELGHRIPIFANGNIGSYDDVQRCLDETGVDGVMSSEALLEYPALFDATAMRMGRIQMAKEYLLLAKQYPPQIGHQGSGIKCLKAHIHRFLHPDLESAFNSTDHILRQRVAQAADWQVLWDTVEFIEQKQKQEEHKVEEEELSWYMRHRITVTDAHGNLMTALELKALSDTGAKLAPKYLEDHCGDDEQDPADMGHSLFTAGGGDDDGDY</sequence>
<gene>
    <name evidence="16" type="ORF">SEMRO_1286_G259400.1</name>
</gene>
<dbReference type="GO" id="GO:0017150">
    <property type="term" value="F:tRNA dihydrouridine synthase activity"/>
    <property type="evidence" value="ECO:0007669"/>
    <property type="project" value="InterPro"/>
</dbReference>
<evidence type="ECO:0000256" key="1">
    <source>
        <dbReference type="ARBA" id="ARBA00001917"/>
    </source>
</evidence>
<accession>A0A9N8HP40</accession>
<dbReference type="SUPFAM" id="SSF51395">
    <property type="entry name" value="FMN-linked oxidoreductases"/>
    <property type="match status" value="1"/>
</dbReference>
<evidence type="ECO:0000256" key="14">
    <source>
        <dbReference type="SAM" id="MobiDB-lite"/>
    </source>
</evidence>
<dbReference type="Pfam" id="PF01207">
    <property type="entry name" value="Dus"/>
    <property type="match status" value="1"/>
</dbReference>
<evidence type="ECO:0000256" key="3">
    <source>
        <dbReference type="ARBA" id="ARBA00022643"/>
    </source>
</evidence>